<dbReference type="InterPro" id="IPR000276">
    <property type="entry name" value="GPCR_Rhodpsn"/>
</dbReference>
<protein>
    <recommendedName>
        <fullName evidence="12">G-protein coupled receptors family 1 profile domain-containing protein</fullName>
    </recommendedName>
</protein>
<comment type="subcellular location">
    <subcellularLocation>
        <location evidence="1">Cell membrane</location>
        <topology evidence="1">Multi-pass membrane protein</topology>
    </subcellularLocation>
</comment>
<feature type="transmembrane region" description="Helical" evidence="11">
    <location>
        <begin position="39"/>
        <end position="63"/>
    </location>
</feature>
<keyword evidence="6 11" id="KW-0472">Membrane</keyword>
<evidence type="ECO:0000256" key="6">
    <source>
        <dbReference type="ARBA" id="ARBA00023136"/>
    </source>
</evidence>
<evidence type="ECO:0000256" key="7">
    <source>
        <dbReference type="ARBA" id="ARBA00023157"/>
    </source>
</evidence>
<dbReference type="GO" id="GO:0005886">
    <property type="term" value="C:plasma membrane"/>
    <property type="evidence" value="ECO:0007669"/>
    <property type="project" value="UniProtKB-SubCell"/>
</dbReference>
<dbReference type="OrthoDB" id="9946711at2759"/>
<evidence type="ECO:0000313" key="14">
    <source>
        <dbReference type="Proteomes" id="UP001148018"/>
    </source>
</evidence>
<keyword evidence="7" id="KW-1015">Disulfide bond</keyword>
<evidence type="ECO:0000313" key="13">
    <source>
        <dbReference type="EMBL" id="KAJ3585186.1"/>
    </source>
</evidence>
<feature type="domain" description="G-protein coupled receptors family 1 profile" evidence="12">
    <location>
        <begin position="1"/>
        <end position="104"/>
    </location>
</feature>
<accession>A0A9Q0DB99</accession>
<keyword evidence="14" id="KW-1185">Reference proteome</keyword>
<dbReference type="SUPFAM" id="SSF81321">
    <property type="entry name" value="Family A G protein-coupled receptor-like"/>
    <property type="match status" value="1"/>
</dbReference>
<evidence type="ECO:0000256" key="9">
    <source>
        <dbReference type="ARBA" id="ARBA00023180"/>
    </source>
</evidence>
<dbReference type="Gene3D" id="1.20.1070.10">
    <property type="entry name" value="Rhodopsin 7-helix transmembrane proteins"/>
    <property type="match status" value="1"/>
</dbReference>
<evidence type="ECO:0000256" key="4">
    <source>
        <dbReference type="ARBA" id="ARBA00022989"/>
    </source>
</evidence>
<dbReference type="PROSITE" id="PS50262">
    <property type="entry name" value="G_PROTEIN_RECEP_F1_2"/>
    <property type="match status" value="1"/>
</dbReference>
<gene>
    <name evidence="13" type="ORF">NHX12_013907</name>
</gene>
<evidence type="ECO:0000256" key="1">
    <source>
        <dbReference type="ARBA" id="ARBA00004651"/>
    </source>
</evidence>
<evidence type="ECO:0000256" key="8">
    <source>
        <dbReference type="ARBA" id="ARBA00023170"/>
    </source>
</evidence>
<dbReference type="PANTHER" id="PTHR24234">
    <property type="entry name" value="LYSOPHOSPHATIDIC ACID RECEPTOR 5/SPHINGOSYLPHOSPHORYLCHOLINE RECEPTOR"/>
    <property type="match status" value="1"/>
</dbReference>
<evidence type="ECO:0000256" key="5">
    <source>
        <dbReference type="ARBA" id="ARBA00023040"/>
    </source>
</evidence>
<dbReference type="EMBL" id="JANIIK010000118">
    <property type="protein sequence ID" value="KAJ3585186.1"/>
    <property type="molecule type" value="Genomic_DNA"/>
</dbReference>
<dbReference type="Pfam" id="PF00001">
    <property type="entry name" value="7tm_1"/>
    <property type="match status" value="1"/>
</dbReference>
<evidence type="ECO:0000256" key="10">
    <source>
        <dbReference type="ARBA" id="ARBA00023224"/>
    </source>
</evidence>
<evidence type="ECO:0000256" key="3">
    <source>
        <dbReference type="ARBA" id="ARBA00022692"/>
    </source>
</evidence>
<keyword evidence="5" id="KW-0297">G-protein coupled receptor</keyword>
<organism evidence="13 14">
    <name type="scientific">Muraenolepis orangiensis</name>
    <name type="common">Patagonian moray cod</name>
    <dbReference type="NCBI Taxonomy" id="630683"/>
    <lineage>
        <taxon>Eukaryota</taxon>
        <taxon>Metazoa</taxon>
        <taxon>Chordata</taxon>
        <taxon>Craniata</taxon>
        <taxon>Vertebrata</taxon>
        <taxon>Euteleostomi</taxon>
        <taxon>Actinopterygii</taxon>
        <taxon>Neopterygii</taxon>
        <taxon>Teleostei</taxon>
        <taxon>Neoteleostei</taxon>
        <taxon>Acanthomorphata</taxon>
        <taxon>Zeiogadaria</taxon>
        <taxon>Gadariae</taxon>
        <taxon>Gadiformes</taxon>
        <taxon>Muraenolepidoidei</taxon>
        <taxon>Muraenolepididae</taxon>
        <taxon>Muraenolepis</taxon>
    </lineage>
</organism>
<keyword evidence="10" id="KW-0807">Transducer</keyword>
<keyword evidence="3 11" id="KW-0812">Transmembrane</keyword>
<comment type="caution">
    <text evidence="13">The sequence shown here is derived from an EMBL/GenBank/DDBJ whole genome shotgun (WGS) entry which is preliminary data.</text>
</comment>
<dbReference type="InterPro" id="IPR017452">
    <property type="entry name" value="GPCR_Rhodpsn_7TM"/>
</dbReference>
<dbReference type="AlphaFoldDB" id="A0A9Q0DB99"/>
<reference evidence="13" key="1">
    <citation type="submission" date="2022-07" db="EMBL/GenBank/DDBJ databases">
        <title>Chromosome-level genome of Muraenolepis orangiensis.</title>
        <authorList>
            <person name="Kim J."/>
        </authorList>
    </citation>
    <scope>NUCLEOTIDE SEQUENCE</scope>
    <source>
        <strain evidence="13">KU_S4_2022</strain>
        <tissue evidence="13">Muscle</tissue>
    </source>
</reference>
<keyword evidence="4 11" id="KW-1133">Transmembrane helix</keyword>
<keyword evidence="9" id="KW-0325">Glycoprotein</keyword>
<evidence type="ECO:0000256" key="11">
    <source>
        <dbReference type="SAM" id="Phobius"/>
    </source>
</evidence>
<evidence type="ECO:0000259" key="12">
    <source>
        <dbReference type="PROSITE" id="PS50262"/>
    </source>
</evidence>
<dbReference type="GO" id="GO:0004930">
    <property type="term" value="F:G protein-coupled receptor activity"/>
    <property type="evidence" value="ECO:0007669"/>
    <property type="project" value="UniProtKB-KW"/>
</dbReference>
<sequence>MVGYVFYVNAYASVMFLCLIALGRYLAIVHPLSSRGVRTMRVAALAGVDVWTLTFLFCLWGLLPSVFDADRQLCLEQYPVSPGYARFKLATAALGFLLPCSILG</sequence>
<proteinExistence type="predicted"/>
<evidence type="ECO:0000256" key="2">
    <source>
        <dbReference type="ARBA" id="ARBA00022475"/>
    </source>
</evidence>
<dbReference type="Proteomes" id="UP001148018">
    <property type="component" value="Unassembled WGS sequence"/>
</dbReference>
<feature type="transmembrane region" description="Helical" evidence="11">
    <location>
        <begin position="6"/>
        <end position="27"/>
    </location>
</feature>
<keyword evidence="8" id="KW-0675">Receptor</keyword>
<dbReference type="PANTHER" id="PTHR24234:SF9">
    <property type="entry name" value="G-PROTEIN COUPLED RECEPTOR 132-RELATED"/>
    <property type="match status" value="1"/>
</dbReference>
<dbReference type="PRINTS" id="PR00237">
    <property type="entry name" value="GPCRRHODOPSN"/>
</dbReference>
<name>A0A9Q0DB99_9TELE</name>
<keyword evidence="2" id="KW-1003">Cell membrane</keyword>